<keyword evidence="2" id="KW-1185">Reference proteome</keyword>
<dbReference type="SUPFAM" id="SSF82185">
    <property type="entry name" value="Histone H3 K4-specific methyltransferase SET7/9 N-terminal domain"/>
    <property type="match status" value="1"/>
</dbReference>
<dbReference type="EMBL" id="RRYP01007745">
    <property type="protein sequence ID" value="TNV80264.1"/>
    <property type="molecule type" value="Genomic_DNA"/>
</dbReference>
<protein>
    <recommendedName>
        <fullName evidence="3">MORN repeat protein</fullName>
    </recommendedName>
</protein>
<name>A0A8J8NT62_HALGN</name>
<evidence type="ECO:0000313" key="2">
    <source>
        <dbReference type="Proteomes" id="UP000785679"/>
    </source>
</evidence>
<reference evidence="1" key="1">
    <citation type="submission" date="2019-06" db="EMBL/GenBank/DDBJ databases">
        <authorList>
            <person name="Zheng W."/>
        </authorList>
    </citation>
    <scope>NUCLEOTIDE SEQUENCE</scope>
    <source>
        <strain evidence="1">QDHG01</strain>
    </source>
</reference>
<accession>A0A8J8NT62</accession>
<proteinExistence type="predicted"/>
<evidence type="ECO:0008006" key="3">
    <source>
        <dbReference type="Google" id="ProtNLM"/>
    </source>
</evidence>
<organism evidence="1 2">
    <name type="scientific">Halteria grandinella</name>
    <dbReference type="NCBI Taxonomy" id="5974"/>
    <lineage>
        <taxon>Eukaryota</taxon>
        <taxon>Sar</taxon>
        <taxon>Alveolata</taxon>
        <taxon>Ciliophora</taxon>
        <taxon>Intramacronucleata</taxon>
        <taxon>Spirotrichea</taxon>
        <taxon>Stichotrichia</taxon>
        <taxon>Sporadotrichida</taxon>
        <taxon>Halteriidae</taxon>
        <taxon>Halteria</taxon>
    </lineage>
</organism>
<evidence type="ECO:0000313" key="1">
    <source>
        <dbReference type="EMBL" id="TNV80264.1"/>
    </source>
</evidence>
<sequence>MPVIYPKTKKHVSKKFSKSFIQPSPHLKFTKEGIKAFFQIVREDGGDKLANIAIKQGLSINLKQTDETKEVQLLQGVNIDAIYYGESVDNYLDGWGLLYLDETVFECQWKQNVPIFGKCVQINSSNQWEFYEGQFDEEYRKNGAGKWEDELSCSFKGEWKEDCRPVQGYGRRVLSDGTFEEGQFENGKANGVHKHYSKEGNFVALVTYEMGILVKHEMVDQQ</sequence>
<comment type="caution">
    <text evidence="1">The sequence shown here is derived from an EMBL/GenBank/DDBJ whole genome shotgun (WGS) entry which is preliminary data.</text>
</comment>
<gene>
    <name evidence="1" type="ORF">FGO68_gene14003</name>
</gene>
<dbReference type="AlphaFoldDB" id="A0A8J8NT62"/>
<dbReference type="Proteomes" id="UP000785679">
    <property type="component" value="Unassembled WGS sequence"/>
</dbReference>